<dbReference type="PANTHER" id="PTHR24321:SF8">
    <property type="entry name" value="ESTRADIOL 17-BETA-DEHYDROGENASE 8-RELATED"/>
    <property type="match status" value="1"/>
</dbReference>
<evidence type="ECO:0000256" key="2">
    <source>
        <dbReference type="ARBA" id="ARBA00023002"/>
    </source>
</evidence>
<keyword evidence="2" id="KW-0560">Oxidoreductase</keyword>
<dbReference type="InterPro" id="IPR057326">
    <property type="entry name" value="KR_dom"/>
</dbReference>
<evidence type="ECO:0000313" key="6">
    <source>
        <dbReference type="Proteomes" id="UP000182063"/>
    </source>
</evidence>
<comment type="similarity">
    <text evidence="1">Belongs to the short-chain dehydrogenases/reductases (SDR) family.</text>
</comment>
<dbReference type="InterPro" id="IPR020904">
    <property type="entry name" value="Sc_DH/Rdtase_CS"/>
</dbReference>
<evidence type="ECO:0000313" key="5">
    <source>
        <dbReference type="EMBL" id="API58625.1"/>
    </source>
</evidence>
<evidence type="ECO:0000256" key="1">
    <source>
        <dbReference type="ARBA" id="ARBA00006484"/>
    </source>
</evidence>
<dbReference type="PROSITE" id="PS00061">
    <property type="entry name" value="ADH_SHORT"/>
    <property type="match status" value="1"/>
</dbReference>
<keyword evidence="3" id="KW-0520">NAD</keyword>
<dbReference type="STRING" id="1921510.BSL82_04285"/>
<evidence type="ECO:0000259" key="4">
    <source>
        <dbReference type="SMART" id="SM00822"/>
    </source>
</evidence>
<dbReference type="SUPFAM" id="SSF51735">
    <property type="entry name" value="NAD(P)-binding Rossmann-fold domains"/>
    <property type="match status" value="1"/>
</dbReference>
<dbReference type="Gene3D" id="3.40.50.720">
    <property type="entry name" value="NAD(P)-binding Rossmann-like Domain"/>
    <property type="match status" value="1"/>
</dbReference>
<dbReference type="SMART" id="SM00822">
    <property type="entry name" value="PKS_KR"/>
    <property type="match status" value="1"/>
</dbReference>
<dbReference type="InterPro" id="IPR002347">
    <property type="entry name" value="SDR_fam"/>
</dbReference>
<name>A0A1L3ZSN1_9SPHN</name>
<dbReference type="PRINTS" id="PR00081">
    <property type="entry name" value="GDHRDH"/>
</dbReference>
<dbReference type="EMBL" id="CP018221">
    <property type="protein sequence ID" value="API58625.1"/>
    <property type="molecule type" value="Genomic_DNA"/>
</dbReference>
<dbReference type="InterPro" id="IPR036291">
    <property type="entry name" value="NAD(P)-bd_dom_sf"/>
</dbReference>
<dbReference type="GO" id="GO:0016491">
    <property type="term" value="F:oxidoreductase activity"/>
    <property type="evidence" value="ECO:0007669"/>
    <property type="project" value="UniProtKB-KW"/>
</dbReference>
<dbReference type="Pfam" id="PF13561">
    <property type="entry name" value="adh_short_C2"/>
    <property type="match status" value="1"/>
</dbReference>
<dbReference type="OrthoDB" id="9792355at2"/>
<organism evidence="5 6">
    <name type="scientific">Tardibacter chloracetimidivorans</name>
    <dbReference type="NCBI Taxonomy" id="1921510"/>
    <lineage>
        <taxon>Bacteria</taxon>
        <taxon>Pseudomonadati</taxon>
        <taxon>Pseudomonadota</taxon>
        <taxon>Alphaproteobacteria</taxon>
        <taxon>Sphingomonadales</taxon>
        <taxon>Sphingomonadaceae</taxon>
        <taxon>Tardibacter</taxon>
    </lineage>
</organism>
<dbReference type="AlphaFoldDB" id="A0A1L3ZSN1"/>
<keyword evidence="6" id="KW-1185">Reference proteome</keyword>
<gene>
    <name evidence="5" type="ORF">BSL82_04285</name>
</gene>
<dbReference type="KEGG" id="sphj:BSL82_04285"/>
<dbReference type="CDD" id="cd05233">
    <property type="entry name" value="SDR_c"/>
    <property type="match status" value="1"/>
</dbReference>
<dbReference type="PANTHER" id="PTHR24321">
    <property type="entry name" value="DEHYDROGENASES, SHORT CHAIN"/>
    <property type="match status" value="1"/>
</dbReference>
<accession>A0A1L3ZSN1</accession>
<dbReference type="Proteomes" id="UP000182063">
    <property type="component" value="Chromosome"/>
</dbReference>
<dbReference type="FunFam" id="3.40.50.720:FF:000084">
    <property type="entry name" value="Short-chain dehydrogenase reductase"/>
    <property type="match status" value="1"/>
</dbReference>
<evidence type="ECO:0000256" key="3">
    <source>
        <dbReference type="ARBA" id="ARBA00023027"/>
    </source>
</evidence>
<protein>
    <submittedName>
        <fullName evidence="5">Oxidoreductase</fullName>
    </submittedName>
</protein>
<sequence>MLQNKVIIVTGATGGIGAATVKVLAQAGAKLILADIGSAGHDLARELAGQGANCKFVETDVSSESAVENMVSTAVSAYGRLDGAFNNAGVEHRGMPLHQLSVSDWNKVVGVDLTAVFLCMKYQISAMLECGGGSIVNTSSALGVVAWLHASEYVAAKHGVIGLTKAAALDYGGQNIRVNAILPGTINTPMVARANSDPALTANMKKLIDHHPIERFGEPREVGEAVKWLLSDAASFVTGVSLPVDGGFLAI</sequence>
<dbReference type="PRINTS" id="PR00080">
    <property type="entry name" value="SDRFAMILY"/>
</dbReference>
<feature type="domain" description="Ketoreductase" evidence="4">
    <location>
        <begin position="5"/>
        <end position="150"/>
    </location>
</feature>
<proteinExistence type="inferred from homology"/>
<dbReference type="RefSeq" id="WP_072596187.1">
    <property type="nucleotide sequence ID" value="NZ_CP018221.1"/>
</dbReference>
<reference evidence="6" key="1">
    <citation type="submission" date="2016-11" db="EMBL/GenBank/DDBJ databases">
        <title>Complete Genome Sequence of alachlor-degrading Sphingomonas sp. strain JJ-A5.</title>
        <authorList>
            <person name="Lee H."/>
            <person name="Ka J.-O."/>
        </authorList>
    </citation>
    <scope>NUCLEOTIDE SEQUENCE [LARGE SCALE GENOMIC DNA]</scope>
    <source>
        <strain evidence="6">JJ-A5</strain>
    </source>
</reference>